<keyword evidence="1" id="KW-0472">Membrane</keyword>
<evidence type="ECO:0000256" key="1">
    <source>
        <dbReference type="SAM" id="Phobius"/>
    </source>
</evidence>
<dbReference type="InterPro" id="IPR018710">
    <property type="entry name" value="DUF2232"/>
</dbReference>
<gene>
    <name evidence="2" type="ORF">HMP0721_1842</name>
</gene>
<evidence type="ECO:0000313" key="2">
    <source>
        <dbReference type="EMBL" id="EFV01103.1"/>
    </source>
</evidence>
<feature type="transmembrane region" description="Helical" evidence="1">
    <location>
        <begin position="221"/>
        <end position="238"/>
    </location>
</feature>
<feature type="transmembrane region" description="Helical" evidence="1">
    <location>
        <begin position="179"/>
        <end position="200"/>
    </location>
</feature>
<dbReference type="PANTHER" id="PTHR41324:SF1">
    <property type="entry name" value="DUF2232 DOMAIN-CONTAINING PROTEIN"/>
    <property type="match status" value="1"/>
</dbReference>
<evidence type="ECO:0000313" key="3">
    <source>
        <dbReference type="Proteomes" id="UP000004754"/>
    </source>
</evidence>
<dbReference type="AlphaFoldDB" id="E6MIK7"/>
<dbReference type="Pfam" id="PF09991">
    <property type="entry name" value="DUF2232"/>
    <property type="match status" value="1"/>
</dbReference>
<comment type="caution">
    <text evidence="2">The sequence shown here is derived from an EMBL/GenBank/DDBJ whole genome shotgun (WGS) entry which is preliminary data.</text>
</comment>
<organism evidence="2 3">
    <name type="scientific">Pseudoramibacter alactolyticus ATCC 23263</name>
    <dbReference type="NCBI Taxonomy" id="887929"/>
    <lineage>
        <taxon>Bacteria</taxon>
        <taxon>Bacillati</taxon>
        <taxon>Bacillota</taxon>
        <taxon>Clostridia</taxon>
        <taxon>Eubacteriales</taxon>
        <taxon>Eubacteriaceae</taxon>
        <taxon>Pseudoramibacter</taxon>
    </lineage>
</organism>
<sequence length="322" mass="35161">MHLKPQAITEGIATAAAAVVLSLLSLHFPLMIFFYLLSALPIAVLAVRQRLAAAVTASLGAMALLAAIVGVGAGISFALYFLLVGCALGYGLSKGADGFRRIGLGYFGCLVFLIGLMIIYQAVTGHAFVQVFFRQMQTATAQWLKVYAAAGHYSAAQIGRTAKVFGQALVQMKRDFPTMVLLIPFGISWILNLLLDLILARLQIAQPRVLPLSHWRLPKSLRDFLFIVLIGLLVAQLAGAGSNLYVLTLMGITTFVYGLMGLSFCFWFFNRRLPRESMGRKTVIVLIVMVVPSSLSILSILGVLDAYTPLRLRIILREGKRR</sequence>
<dbReference type="Proteomes" id="UP000004754">
    <property type="component" value="Unassembled WGS sequence"/>
</dbReference>
<feature type="transmembrane region" description="Helical" evidence="1">
    <location>
        <begin position="75"/>
        <end position="92"/>
    </location>
</feature>
<evidence type="ECO:0008006" key="4">
    <source>
        <dbReference type="Google" id="ProtNLM"/>
    </source>
</evidence>
<dbReference type="RefSeq" id="WP_006599264.1">
    <property type="nucleotide sequence ID" value="NZ_GL622359.1"/>
</dbReference>
<dbReference type="EMBL" id="AEQN01000023">
    <property type="protein sequence ID" value="EFV01103.1"/>
    <property type="molecule type" value="Genomic_DNA"/>
</dbReference>
<reference evidence="2 3" key="1">
    <citation type="submission" date="2010-12" db="EMBL/GenBank/DDBJ databases">
        <authorList>
            <person name="Muzny D."/>
            <person name="Qin X."/>
            <person name="Deng J."/>
            <person name="Jiang H."/>
            <person name="Liu Y."/>
            <person name="Qu J."/>
            <person name="Song X.-Z."/>
            <person name="Zhang L."/>
            <person name="Thornton R."/>
            <person name="Coyle M."/>
            <person name="Francisco L."/>
            <person name="Jackson L."/>
            <person name="Javaid M."/>
            <person name="Korchina V."/>
            <person name="Kovar C."/>
            <person name="Mata R."/>
            <person name="Mathew T."/>
            <person name="Ngo R."/>
            <person name="Nguyen L."/>
            <person name="Nguyen N."/>
            <person name="Okwuonu G."/>
            <person name="Ongeri F."/>
            <person name="Pham C."/>
            <person name="Simmons D."/>
            <person name="Wilczek-Boney K."/>
            <person name="Hale W."/>
            <person name="Jakkamsetti A."/>
            <person name="Pham P."/>
            <person name="Ruth R."/>
            <person name="San Lucas F."/>
            <person name="Warren J."/>
            <person name="Zhang J."/>
            <person name="Zhao Z."/>
            <person name="Zhou C."/>
            <person name="Zhu D."/>
            <person name="Lee S."/>
            <person name="Bess C."/>
            <person name="Blankenburg K."/>
            <person name="Forbes L."/>
            <person name="Fu Q."/>
            <person name="Gubbala S."/>
            <person name="Hirani K."/>
            <person name="Jayaseelan J.C."/>
            <person name="Lara F."/>
            <person name="Munidasa M."/>
            <person name="Palculict T."/>
            <person name="Patil S."/>
            <person name="Pu L.-L."/>
            <person name="Saada N."/>
            <person name="Tang L."/>
            <person name="Weissenberger G."/>
            <person name="Zhu Y."/>
            <person name="Hemphill L."/>
            <person name="Shang Y."/>
            <person name="Youmans B."/>
            <person name="Ayvaz T."/>
            <person name="Ross M."/>
            <person name="Santibanez J."/>
            <person name="Aqrawi P."/>
            <person name="Gross S."/>
            <person name="Joshi V."/>
            <person name="Fowler G."/>
            <person name="Nazareth L."/>
            <person name="Reid J."/>
            <person name="Worley K."/>
            <person name="Petrosino J."/>
            <person name="Highlander S."/>
            <person name="Gibbs R."/>
        </authorList>
    </citation>
    <scope>NUCLEOTIDE SEQUENCE [LARGE SCALE GENOMIC DNA]</scope>
    <source>
        <strain evidence="2 3">ATCC 23263</strain>
    </source>
</reference>
<feature type="transmembrane region" description="Helical" evidence="1">
    <location>
        <begin position="12"/>
        <end position="39"/>
    </location>
</feature>
<feature type="transmembrane region" description="Helical" evidence="1">
    <location>
        <begin position="244"/>
        <end position="270"/>
    </location>
</feature>
<keyword evidence="1" id="KW-1133">Transmembrane helix</keyword>
<dbReference type="PANTHER" id="PTHR41324">
    <property type="entry name" value="MEMBRANE PROTEIN-RELATED"/>
    <property type="match status" value="1"/>
</dbReference>
<feature type="transmembrane region" description="Helical" evidence="1">
    <location>
        <begin position="282"/>
        <end position="304"/>
    </location>
</feature>
<keyword evidence="3" id="KW-1185">Reference proteome</keyword>
<dbReference type="eggNOG" id="COG4241">
    <property type="taxonomic scope" value="Bacteria"/>
</dbReference>
<keyword evidence="1" id="KW-0812">Transmembrane</keyword>
<dbReference type="STRING" id="887929.HMP0721_1842"/>
<accession>E6MIK7</accession>
<name>E6MIK7_9FIRM</name>
<protein>
    <recommendedName>
        <fullName evidence="4">DUF2232 domain-containing protein</fullName>
    </recommendedName>
</protein>
<proteinExistence type="predicted"/>
<feature type="transmembrane region" description="Helical" evidence="1">
    <location>
        <begin position="104"/>
        <end position="123"/>
    </location>
</feature>
<feature type="transmembrane region" description="Helical" evidence="1">
    <location>
        <begin position="51"/>
        <end position="69"/>
    </location>
</feature>
<dbReference type="HOGENOM" id="CLU_862946_0_0_9"/>